<sequence length="128" mass="14489">MQVFIGGAHSGKTAYVKQLVGEDAEWQVAVAPHHTSAHTVVLNNLEAWLVTQDLQDEDVVVAMLMERIRQLQQTAQLYIIVADVGRGIVPLDPKLRQLRDVCGRFYQQLFKEATSVTRVWYGLTEKLK</sequence>
<evidence type="ECO:0008006" key="3">
    <source>
        <dbReference type="Google" id="ProtNLM"/>
    </source>
</evidence>
<comment type="caution">
    <text evidence="1">The sequence shown here is derived from an EMBL/GenBank/DDBJ whole genome shotgun (WGS) entry which is preliminary data.</text>
</comment>
<organism evidence="1 2">
    <name type="scientific">Lysinibacillus alkalisoli</name>
    <dbReference type="NCBI Taxonomy" id="1911548"/>
    <lineage>
        <taxon>Bacteria</taxon>
        <taxon>Bacillati</taxon>
        <taxon>Bacillota</taxon>
        <taxon>Bacilli</taxon>
        <taxon>Bacillales</taxon>
        <taxon>Bacillaceae</taxon>
        <taxon>Lysinibacillus</taxon>
    </lineage>
</organism>
<dbReference type="SUPFAM" id="SSF52540">
    <property type="entry name" value="P-loop containing nucleoside triphosphate hydrolases"/>
    <property type="match status" value="1"/>
</dbReference>
<dbReference type="InterPro" id="IPR003203">
    <property type="entry name" value="CobU/CobP"/>
</dbReference>
<protein>
    <recommendedName>
        <fullName evidence="3">Adenosylcobinamide kinase</fullName>
    </recommendedName>
</protein>
<dbReference type="AlphaFoldDB" id="A0A917G9H9"/>
<gene>
    <name evidence="1" type="ORF">GCM10007425_27770</name>
</gene>
<reference evidence="1" key="2">
    <citation type="submission" date="2020-09" db="EMBL/GenBank/DDBJ databases">
        <authorList>
            <person name="Sun Q."/>
            <person name="Zhou Y."/>
        </authorList>
    </citation>
    <scope>NUCLEOTIDE SEQUENCE</scope>
    <source>
        <strain evidence="1">CGMCC 1.15760</strain>
    </source>
</reference>
<dbReference type="Proteomes" id="UP000616608">
    <property type="component" value="Unassembled WGS sequence"/>
</dbReference>
<evidence type="ECO:0000313" key="2">
    <source>
        <dbReference type="Proteomes" id="UP000616608"/>
    </source>
</evidence>
<keyword evidence="2" id="KW-1185">Reference proteome</keyword>
<dbReference type="EMBL" id="BMJT01000011">
    <property type="protein sequence ID" value="GGG31588.1"/>
    <property type="molecule type" value="Genomic_DNA"/>
</dbReference>
<name>A0A917G9H9_9BACI</name>
<proteinExistence type="predicted"/>
<reference evidence="1" key="1">
    <citation type="journal article" date="2014" name="Int. J. Syst. Evol. Microbiol.">
        <title>Complete genome sequence of Corynebacterium casei LMG S-19264T (=DSM 44701T), isolated from a smear-ripened cheese.</title>
        <authorList>
            <consortium name="US DOE Joint Genome Institute (JGI-PGF)"/>
            <person name="Walter F."/>
            <person name="Albersmeier A."/>
            <person name="Kalinowski J."/>
            <person name="Ruckert C."/>
        </authorList>
    </citation>
    <scope>NUCLEOTIDE SEQUENCE</scope>
    <source>
        <strain evidence="1">CGMCC 1.15760</strain>
    </source>
</reference>
<dbReference type="InterPro" id="IPR027417">
    <property type="entry name" value="P-loop_NTPase"/>
</dbReference>
<dbReference type="Pfam" id="PF02283">
    <property type="entry name" value="CobU"/>
    <property type="match status" value="1"/>
</dbReference>
<dbReference type="Gene3D" id="3.40.50.300">
    <property type="entry name" value="P-loop containing nucleotide triphosphate hydrolases"/>
    <property type="match status" value="1"/>
</dbReference>
<accession>A0A917G9H9</accession>
<dbReference type="GO" id="GO:0000166">
    <property type="term" value="F:nucleotide binding"/>
    <property type="evidence" value="ECO:0007669"/>
    <property type="project" value="InterPro"/>
</dbReference>
<evidence type="ECO:0000313" key="1">
    <source>
        <dbReference type="EMBL" id="GGG31588.1"/>
    </source>
</evidence>
<dbReference type="RefSeq" id="WP_188615667.1">
    <property type="nucleotide sequence ID" value="NZ_BMJT01000011.1"/>
</dbReference>
<dbReference type="GO" id="GO:0009236">
    <property type="term" value="P:cobalamin biosynthetic process"/>
    <property type="evidence" value="ECO:0007669"/>
    <property type="project" value="InterPro"/>
</dbReference>
<dbReference type="GO" id="GO:0043752">
    <property type="term" value="F:adenosylcobinamide kinase activity"/>
    <property type="evidence" value="ECO:0007669"/>
    <property type="project" value="InterPro"/>
</dbReference>